<evidence type="ECO:0000259" key="1">
    <source>
        <dbReference type="Pfam" id="PF08268"/>
    </source>
</evidence>
<protein>
    <recommendedName>
        <fullName evidence="1">F-box associated beta-propeller type 3 domain-containing protein</fullName>
    </recommendedName>
</protein>
<reference evidence="2 3" key="1">
    <citation type="submission" date="2021-05" db="EMBL/GenBank/DDBJ databases">
        <title>Genome Assembly of Synthetic Allotetraploid Brassica napus Reveals Homoeologous Exchanges between Subgenomes.</title>
        <authorList>
            <person name="Davis J.T."/>
        </authorList>
    </citation>
    <scope>NUCLEOTIDE SEQUENCE [LARGE SCALE GENOMIC DNA]</scope>
    <source>
        <strain evidence="3">cv. Da-Ae</strain>
        <tissue evidence="2">Seedling</tissue>
    </source>
</reference>
<feature type="domain" description="F-box associated beta-propeller type 3" evidence="1">
    <location>
        <begin position="129"/>
        <end position="232"/>
    </location>
</feature>
<dbReference type="PANTHER" id="PTHR31111:SF50">
    <property type="entry name" value="F-BOX DOMAIN-CONTAINING PROTEIN"/>
    <property type="match status" value="1"/>
</dbReference>
<evidence type="ECO:0000313" key="3">
    <source>
        <dbReference type="Proteomes" id="UP000824890"/>
    </source>
</evidence>
<dbReference type="InterPro" id="IPR017451">
    <property type="entry name" value="F-box-assoc_interact_dom"/>
</dbReference>
<dbReference type="EMBL" id="JAGKQM010000018">
    <property type="protein sequence ID" value="KAH0864136.1"/>
    <property type="molecule type" value="Genomic_DNA"/>
</dbReference>
<proteinExistence type="predicted"/>
<dbReference type="NCBIfam" id="TIGR01640">
    <property type="entry name" value="F_box_assoc_1"/>
    <property type="match status" value="1"/>
</dbReference>
<dbReference type="Proteomes" id="UP000824890">
    <property type="component" value="Unassembled WGS sequence"/>
</dbReference>
<feature type="non-terminal residue" evidence="2">
    <location>
        <position position="1"/>
    </location>
</feature>
<accession>A0ABQ7Y7H2</accession>
<organism evidence="2 3">
    <name type="scientific">Brassica napus</name>
    <name type="common">Rape</name>
    <dbReference type="NCBI Taxonomy" id="3708"/>
    <lineage>
        <taxon>Eukaryota</taxon>
        <taxon>Viridiplantae</taxon>
        <taxon>Streptophyta</taxon>
        <taxon>Embryophyta</taxon>
        <taxon>Tracheophyta</taxon>
        <taxon>Spermatophyta</taxon>
        <taxon>Magnoliopsida</taxon>
        <taxon>eudicotyledons</taxon>
        <taxon>Gunneridae</taxon>
        <taxon>Pentapetalae</taxon>
        <taxon>rosids</taxon>
        <taxon>malvids</taxon>
        <taxon>Brassicales</taxon>
        <taxon>Brassicaceae</taxon>
        <taxon>Brassiceae</taxon>
        <taxon>Brassica</taxon>
    </lineage>
</organism>
<comment type="caution">
    <text evidence="2">The sequence shown here is derived from an EMBL/GenBank/DDBJ whole genome shotgun (WGS) entry which is preliminary data.</text>
</comment>
<keyword evidence="3" id="KW-1185">Reference proteome</keyword>
<gene>
    <name evidence="2" type="ORF">HID58_081347</name>
</gene>
<sequence length="306" mass="35741">IACQVNSEVSLRVEQWRSILCSADFTELFLTKSSTRPSLFFAVKSSRNNNDFLFFSSTQLDDKSLSSSATFVRLKLSKDMPLELCGHASGLFCLRRMSKEVRDEKAEYTEHVICNPSTVQYGFLPRVRTGKVEWRKINSPLDHHPWSEGICINGVLYYLVQGATYYIVCFDVRSEKFKFMDIEFTHVYATRLINYKGKLGRISWSRFSRMTMWVLEDVEKHDWSKQLFTLPDVQAVYVFYFHPGRNTVKRLEVQGLEHRGGSRVYAFVDHVDDLTFNMNSWQLHQDVPPRFESFNKFRALSLLDDV</sequence>
<dbReference type="InterPro" id="IPR013187">
    <property type="entry name" value="F-box-assoc_dom_typ3"/>
</dbReference>
<evidence type="ECO:0000313" key="2">
    <source>
        <dbReference type="EMBL" id="KAH0864136.1"/>
    </source>
</evidence>
<name>A0ABQ7Y7H2_BRANA</name>
<dbReference type="Pfam" id="PF08268">
    <property type="entry name" value="FBA_3"/>
    <property type="match status" value="1"/>
</dbReference>
<dbReference type="PANTHER" id="PTHR31111">
    <property type="entry name" value="BNAA05G37150D PROTEIN-RELATED"/>
    <property type="match status" value="1"/>
</dbReference>